<gene>
    <name evidence="2" type="ORF">MYCIT1_LOCUS26491</name>
    <name evidence="3" type="ORF">MYCIT1_LOCUS29768</name>
</gene>
<evidence type="ECO:0000313" key="3">
    <source>
        <dbReference type="EMBL" id="CAK5279629.1"/>
    </source>
</evidence>
<feature type="region of interest" description="Disordered" evidence="1">
    <location>
        <begin position="1"/>
        <end position="38"/>
    </location>
</feature>
<reference evidence="3" key="1">
    <citation type="submission" date="2023-11" db="EMBL/GenBank/DDBJ databases">
        <authorList>
            <person name="De Vega J J."/>
            <person name="De Vega J J."/>
        </authorList>
    </citation>
    <scope>NUCLEOTIDE SEQUENCE</scope>
</reference>
<protein>
    <submittedName>
        <fullName evidence="3">Uncharacterized protein</fullName>
    </submittedName>
</protein>
<dbReference type="EMBL" id="CAVNYO010000437">
    <property type="protein sequence ID" value="CAK5279629.1"/>
    <property type="molecule type" value="Genomic_DNA"/>
</dbReference>
<name>A0AAD2HNJ9_9AGAR</name>
<evidence type="ECO:0000256" key="1">
    <source>
        <dbReference type="SAM" id="MobiDB-lite"/>
    </source>
</evidence>
<proteinExistence type="predicted"/>
<comment type="caution">
    <text evidence="3">The sequence shown here is derived from an EMBL/GenBank/DDBJ whole genome shotgun (WGS) entry which is preliminary data.</text>
</comment>
<dbReference type="EMBL" id="CAVNYO010000419">
    <property type="protein sequence ID" value="CAK5277474.1"/>
    <property type="molecule type" value="Genomic_DNA"/>
</dbReference>
<dbReference type="AlphaFoldDB" id="A0AAD2HNJ9"/>
<keyword evidence="4" id="KW-1185">Reference proteome</keyword>
<feature type="compositionally biased region" description="Polar residues" evidence="1">
    <location>
        <begin position="1"/>
        <end position="10"/>
    </location>
</feature>
<organism evidence="3 4">
    <name type="scientific">Mycena citricolor</name>
    <dbReference type="NCBI Taxonomy" id="2018698"/>
    <lineage>
        <taxon>Eukaryota</taxon>
        <taxon>Fungi</taxon>
        <taxon>Dikarya</taxon>
        <taxon>Basidiomycota</taxon>
        <taxon>Agaricomycotina</taxon>
        <taxon>Agaricomycetes</taxon>
        <taxon>Agaricomycetidae</taxon>
        <taxon>Agaricales</taxon>
        <taxon>Marasmiineae</taxon>
        <taxon>Mycenaceae</taxon>
        <taxon>Mycena</taxon>
    </lineage>
</organism>
<accession>A0AAD2HNJ9</accession>
<feature type="compositionally biased region" description="Polar residues" evidence="1">
    <location>
        <begin position="22"/>
        <end position="33"/>
    </location>
</feature>
<evidence type="ECO:0000313" key="2">
    <source>
        <dbReference type="EMBL" id="CAK5277474.1"/>
    </source>
</evidence>
<evidence type="ECO:0000313" key="4">
    <source>
        <dbReference type="Proteomes" id="UP001295794"/>
    </source>
</evidence>
<sequence>MCWPSGNTSKPLCPRSTGRIAVSSTPLARSPSDSSTSVTVTIAGRKNLGGWMRLLNTN</sequence>
<dbReference type="Proteomes" id="UP001295794">
    <property type="component" value="Unassembled WGS sequence"/>
</dbReference>